<evidence type="ECO:0000313" key="3">
    <source>
        <dbReference type="Proteomes" id="UP001285855"/>
    </source>
</evidence>
<proteinExistence type="predicted"/>
<evidence type="ECO:0000256" key="1">
    <source>
        <dbReference type="SAM" id="SignalP"/>
    </source>
</evidence>
<feature type="chain" id="PRO_5045925236" evidence="1">
    <location>
        <begin position="20"/>
        <end position="177"/>
    </location>
</feature>
<sequence length="177" mass="20210">MKKTLLVVLLLCTTFALNAQEQNNTDDPFYAKHEVKLNAFILVLGAVEVGYEYLLDDESALGMSIFLPYDKEIKDEIQYYISPYYRYYFGKKHAAGFFLEGFGMLNRADRDIDFLFDDDEDNWVTDFALGIGLGGKWVTKKGLIGEINFGIGRNLFESGDTDYDFVGKFGITVGYRF</sequence>
<accession>A0ABU5EI35</accession>
<comment type="caution">
    <text evidence="2">The sequence shown here is derived from an EMBL/GenBank/DDBJ whole genome shotgun (WGS) entry which is preliminary data.</text>
</comment>
<dbReference type="EMBL" id="JAXDAE010000001">
    <property type="protein sequence ID" value="MDY2585909.1"/>
    <property type="molecule type" value="Genomic_DNA"/>
</dbReference>
<reference evidence="2 3" key="1">
    <citation type="submission" date="2023-11" db="EMBL/GenBank/DDBJ databases">
        <title>Winogradskyella pelagius sp. nov., isolated from coastal sediment.</title>
        <authorList>
            <person name="Li F."/>
        </authorList>
    </citation>
    <scope>NUCLEOTIDE SEQUENCE [LARGE SCALE GENOMIC DNA]</scope>
    <source>
        <strain evidence="2 3">KCTC 23502</strain>
    </source>
</reference>
<organism evidence="2 3">
    <name type="scientific">Winogradskyella aquimaris</name>
    <dbReference type="NCBI Taxonomy" id="864074"/>
    <lineage>
        <taxon>Bacteria</taxon>
        <taxon>Pseudomonadati</taxon>
        <taxon>Bacteroidota</taxon>
        <taxon>Flavobacteriia</taxon>
        <taxon>Flavobacteriales</taxon>
        <taxon>Flavobacteriaceae</taxon>
        <taxon>Winogradskyella</taxon>
    </lineage>
</organism>
<evidence type="ECO:0000313" key="2">
    <source>
        <dbReference type="EMBL" id="MDY2585909.1"/>
    </source>
</evidence>
<dbReference type="RefSeq" id="WP_320554295.1">
    <property type="nucleotide sequence ID" value="NZ_JAXDAE010000001.1"/>
</dbReference>
<gene>
    <name evidence="2" type="ORF">SNF14_01045</name>
</gene>
<dbReference type="Pfam" id="PF12099">
    <property type="entry name" value="DUF3575"/>
    <property type="match status" value="1"/>
</dbReference>
<protein>
    <submittedName>
        <fullName evidence="2">DUF3575 domain-containing protein</fullName>
    </submittedName>
</protein>
<dbReference type="InterPro" id="IPR021958">
    <property type="entry name" value="DUF3575"/>
</dbReference>
<keyword evidence="1" id="KW-0732">Signal</keyword>
<feature type="signal peptide" evidence="1">
    <location>
        <begin position="1"/>
        <end position="19"/>
    </location>
</feature>
<name>A0ABU5EI35_9FLAO</name>
<keyword evidence="3" id="KW-1185">Reference proteome</keyword>
<dbReference type="Proteomes" id="UP001285855">
    <property type="component" value="Unassembled WGS sequence"/>
</dbReference>